<keyword evidence="1" id="KW-1185">Reference proteome</keyword>
<organism evidence="1 2">
    <name type="scientific">Gossypium hirsutum</name>
    <name type="common">Upland cotton</name>
    <name type="synonym">Gossypium mexicanum</name>
    <dbReference type="NCBI Taxonomy" id="3635"/>
    <lineage>
        <taxon>Eukaryota</taxon>
        <taxon>Viridiplantae</taxon>
        <taxon>Streptophyta</taxon>
        <taxon>Embryophyta</taxon>
        <taxon>Tracheophyta</taxon>
        <taxon>Spermatophyta</taxon>
        <taxon>Magnoliopsida</taxon>
        <taxon>eudicotyledons</taxon>
        <taxon>Gunneridae</taxon>
        <taxon>Pentapetalae</taxon>
        <taxon>rosids</taxon>
        <taxon>malvids</taxon>
        <taxon>Malvales</taxon>
        <taxon>Malvaceae</taxon>
        <taxon>Malvoideae</taxon>
        <taxon>Gossypium</taxon>
    </lineage>
</organism>
<sequence>MKLHSWQYKAKKILEEAKAFSSENLKNVIGKLEKVEAKQVQRSLLLFVNCSGIYFAKLISQKPDGFMEVKFPLLMNILKTHGFQLEALEGWFLFVLWRQTPLFINFQIVSRILNYFTGHL</sequence>
<proteinExistence type="predicted"/>
<name>A0ABM3A6W5_GOSHI</name>
<evidence type="ECO:0000313" key="2">
    <source>
        <dbReference type="RefSeq" id="XP_040950601.1"/>
    </source>
</evidence>
<protein>
    <submittedName>
        <fullName evidence="2">Uncharacterized protein</fullName>
    </submittedName>
</protein>
<reference evidence="2" key="2">
    <citation type="submission" date="2025-08" db="UniProtKB">
        <authorList>
            <consortium name="RefSeq"/>
        </authorList>
    </citation>
    <scope>IDENTIFICATION</scope>
</reference>
<accession>A0ABM3A6W5</accession>
<dbReference type="RefSeq" id="XP_040950601.1">
    <property type="nucleotide sequence ID" value="XM_041094667.1"/>
</dbReference>
<dbReference type="GeneID" id="121217944"/>
<dbReference type="Proteomes" id="UP000818029">
    <property type="component" value="Chromosome D05"/>
</dbReference>
<gene>
    <name evidence="2" type="primary">LOC121217944</name>
</gene>
<evidence type="ECO:0000313" key="1">
    <source>
        <dbReference type="Proteomes" id="UP000818029"/>
    </source>
</evidence>
<reference evidence="1" key="1">
    <citation type="journal article" date="2020" name="Nat. Genet.">
        <title>Genomic diversifications of five Gossypium allopolyploid species and their impact on cotton improvement.</title>
        <authorList>
            <person name="Chen Z.J."/>
            <person name="Sreedasyam A."/>
            <person name="Ando A."/>
            <person name="Song Q."/>
            <person name="De Santiago L.M."/>
            <person name="Hulse-Kemp A.M."/>
            <person name="Ding M."/>
            <person name="Ye W."/>
            <person name="Kirkbride R.C."/>
            <person name="Jenkins J."/>
            <person name="Plott C."/>
            <person name="Lovell J."/>
            <person name="Lin Y.M."/>
            <person name="Vaughn R."/>
            <person name="Liu B."/>
            <person name="Simpson S."/>
            <person name="Scheffler B.E."/>
            <person name="Wen L."/>
            <person name="Saski C.A."/>
            <person name="Grover C.E."/>
            <person name="Hu G."/>
            <person name="Conover J.L."/>
            <person name="Carlson J.W."/>
            <person name="Shu S."/>
            <person name="Boston L.B."/>
            <person name="Williams M."/>
            <person name="Peterson D.G."/>
            <person name="McGee K."/>
            <person name="Jones D.C."/>
            <person name="Wendel J.F."/>
            <person name="Stelly D.M."/>
            <person name="Grimwood J."/>
            <person name="Schmutz J."/>
        </authorList>
    </citation>
    <scope>NUCLEOTIDE SEQUENCE [LARGE SCALE GENOMIC DNA]</scope>
    <source>
        <strain evidence="1">cv. TM-1</strain>
    </source>
</reference>